<reference evidence="4" key="1">
    <citation type="journal article" date="2020" name="Stud. Mycol.">
        <title>101 Dothideomycetes genomes: a test case for predicting lifestyles and emergence of pathogens.</title>
        <authorList>
            <person name="Haridas S."/>
            <person name="Albert R."/>
            <person name="Binder M."/>
            <person name="Bloem J."/>
            <person name="Labutti K."/>
            <person name="Salamov A."/>
            <person name="Andreopoulos B."/>
            <person name="Baker S."/>
            <person name="Barry K."/>
            <person name="Bills G."/>
            <person name="Bluhm B."/>
            <person name="Cannon C."/>
            <person name="Castanera R."/>
            <person name="Culley D."/>
            <person name="Daum C."/>
            <person name="Ezra D."/>
            <person name="Gonzalez J."/>
            <person name="Henrissat B."/>
            <person name="Kuo A."/>
            <person name="Liang C."/>
            <person name="Lipzen A."/>
            <person name="Lutzoni F."/>
            <person name="Magnuson J."/>
            <person name="Mondo S."/>
            <person name="Nolan M."/>
            <person name="Ohm R."/>
            <person name="Pangilinan J."/>
            <person name="Park H.-J."/>
            <person name="Ramirez L."/>
            <person name="Alfaro M."/>
            <person name="Sun H."/>
            <person name="Tritt A."/>
            <person name="Yoshinaga Y."/>
            <person name="Zwiers L.-H."/>
            <person name="Turgeon B."/>
            <person name="Goodwin S."/>
            <person name="Spatafora J."/>
            <person name="Crous P."/>
            <person name="Grigoriev I."/>
        </authorList>
    </citation>
    <scope>NUCLEOTIDE SEQUENCE</scope>
    <source>
        <strain evidence="4">CBS 130266</strain>
    </source>
</reference>
<name>A0A9P4TTN8_9PEZI</name>
<dbReference type="Proteomes" id="UP000800235">
    <property type="component" value="Unassembled WGS sequence"/>
</dbReference>
<dbReference type="GO" id="GO:0019693">
    <property type="term" value="P:ribose phosphate metabolic process"/>
    <property type="evidence" value="ECO:0007669"/>
    <property type="project" value="TreeGrafter"/>
</dbReference>
<dbReference type="FunFam" id="3.90.79.10:FF:000068">
    <property type="entry name" value="NUDIX family hydrolase, putative"/>
    <property type="match status" value="1"/>
</dbReference>
<dbReference type="GO" id="GO:0080041">
    <property type="term" value="F:ADP-ribose pyrophosphohydrolase activity"/>
    <property type="evidence" value="ECO:0007669"/>
    <property type="project" value="TreeGrafter"/>
</dbReference>
<evidence type="ECO:0000313" key="5">
    <source>
        <dbReference type="Proteomes" id="UP000800235"/>
    </source>
</evidence>
<dbReference type="CDD" id="cd03424">
    <property type="entry name" value="NUDIX_ADPRase_Nudt5_UGPPase_Nudt14"/>
    <property type="match status" value="1"/>
</dbReference>
<dbReference type="AlphaFoldDB" id="A0A9P4TTN8"/>
<comment type="cofactor">
    <cofactor evidence="1">
        <name>Mg(2+)</name>
        <dbReference type="ChEBI" id="CHEBI:18420"/>
    </cofactor>
</comment>
<dbReference type="GO" id="GO:0006753">
    <property type="term" value="P:nucleoside phosphate metabolic process"/>
    <property type="evidence" value="ECO:0007669"/>
    <property type="project" value="TreeGrafter"/>
</dbReference>
<evidence type="ECO:0000313" key="4">
    <source>
        <dbReference type="EMBL" id="KAF2420290.1"/>
    </source>
</evidence>
<gene>
    <name evidence="4" type="ORF">EJ08DRAFT_665649</name>
</gene>
<dbReference type="GO" id="GO:0080042">
    <property type="term" value="F:ADP-glucose pyrophosphohydrolase activity"/>
    <property type="evidence" value="ECO:0007669"/>
    <property type="project" value="TreeGrafter"/>
</dbReference>
<feature type="domain" description="Nudix hydrolase" evidence="3">
    <location>
        <begin position="73"/>
        <end position="243"/>
    </location>
</feature>
<dbReference type="InterPro" id="IPR015797">
    <property type="entry name" value="NUDIX_hydrolase-like_dom_sf"/>
</dbReference>
<dbReference type="InterPro" id="IPR000086">
    <property type="entry name" value="NUDIX_hydrolase_dom"/>
</dbReference>
<sequence>MSTFILPNSSPECQRSLATQISAEHTFHTSPYRLRKIEVQVVDYFGKGRIGFLKLQTDVSNDDGEKLPGCVFMRGGSVGMLVILQPDDIPPGTETEKQVILTIQPRIAAGSLSFSEIPAGMLDDSGTFSGGAAKEIQEETGLQVQESELIDMTALALSDSPTQEGEENLQQGVYPSPGGCDEYIPLFLYEKRIPRSQMREFQGKLTGLREEGERITLKLVRLERLWGEGARDGKTLAAWALYSGLKGEGKI</sequence>
<keyword evidence="2" id="KW-0378">Hydrolase</keyword>
<dbReference type="PANTHER" id="PTHR11839:SF18">
    <property type="entry name" value="NUDIX HYDROLASE DOMAIN-CONTAINING PROTEIN"/>
    <property type="match status" value="1"/>
</dbReference>
<dbReference type="Gene3D" id="3.90.79.10">
    <property type="entry name" value="Nucleoside Triphosphate Pyrophosphohydrolase"/>
    <property type="match status" value="1"/>
</dbReference>
<dbReference type="PROSITE" id="PS51462">
    <property type="entry name" value="NUDIX"/>
    <property type="match status" value="1"/>
</dbReference>
<keyword evidence="5" id="KW-1185">Reference proteome</keyword>
<evidence type="ECO:0000256" key="1">
    <source>
        <dbReference type="ARBA" id="ARBA00001946"/>
    </source>
</evidence>
<evidence type="ECO:0000256" key="2">
    <source>
        <dbReference type="ARBA" id="ARBA00022801"/>
    </source>
</evidence>
<dbReference type="OrthoDB" id="10249920at2759"/>
<accession>A0A9P4TTN8</accession>
<comment type="caution">
    <text evidence="4">The sequence shown here is derived from an EMBL/GenBank/DDBJ whole genome shotgun (WGS) entry which is preliminary data.</text>
</comment>
<proteinExistence type="predicted"/>
<protein>
    <submittedName>
        <fullName evidence="4">ADP-sugar diphosphatase</fullName>
    </submittedName>
</protein>
<dbReference type="EMBL" id="MU007111">
    <property type="protein sequence ID" value="KAF2420290.1"/>
    <property type="molecule type" value="Genomic_DNA"/>
</dbReference>
<organism evidence="4 5">
    <name type="scientific">Tothia fuscella</name>
    <dbReference type="NCBI Taxonomy" id="1048955"/>
    <lineage>
        <taxon>Eukaryota</taxon>
        <taxon>Fungi</taxon>
        <taxon>Dikarya</taxon>
        <taxon>Ascomycota</taxon>
        <taxon>Pezizomycotina</taxon>
        <taxon>Dothideomycetes</taxon>
        <taxon>Pleosporomycetidae</taxon>
        <taxon>Venturiales</taxon>
        <taxon>Cylindrosympodiaceae</taxon>
        <taxon>Tothia</taxon>
    </lineage>
</organism>
<dbReference type="PANTHER" id="PTHR11839">
    <property type="entry name" value="UDP/ADP-SUGAR PYROPHOSPHATASE"/>
    <property type="match status" value="1"/>
</dbReference>
<evidence type="ECO:0000259" key="3">
    <source>
        <dbReference type="PROSITE" id="PS51462"/>
    </source>
</evidence>
<dbReference type="SUPFAM" id="SSF55811">
    <property type="entry name" value="Nudix"/>
    <property type="match status" value="1"/>
</dbReference>
<dbReference type="Pfam" id="PF00293">
    <property type="entry name" value="NUDIX"/>
    <property type="match status" value="1"/>
</dbReference>